<keyword evidence="2" id="KW-0812">Transmembrane</keyword>
<keyword evidence="2" id="KW-0472">Membrane</keyword>
<reference evidence="5" key="1">
    <citation type="submission" date="2016-11" db="UniProtKB">
        <authorList>
            <consortium name="WormBaseParasite"/>
        </authorList>
    </citation>
    <scope>IDENTIFICATION</scope>
</reference>
<evidence type="ECO:0000313" key="5">
    <source>
        <dbReference type="WBParaSite" id="Hba_08078"/>
    </source>
</evidence>
<evidence type="ECO:0000256" key="1">
    <source>
        <dbReference type="PROSITE-ProRule" id="PRU00502"/>
    </source>
</evidence>
<dbReference type="WBParaSite" id="Hba_08078">
    <property type="protein sequence ID" value="Hba_08078"/>
    <property type="gene ID" value="Hba_08078"/>
</dbReference>
<dbReference type="GO" id="GO:0008270">
    <property type="term" value="F:zinc ion binding"/>
    <property type="evidence" value="ECO:0007669"/>
    <property type="project" value="UniProtKB-KW"/>
</dbReference>
<dbReference type="AlphaFoldDB" id="A0A1I7WSB3"/>
<evidence type="ECO:0000256" key="2">
    <source>
        <dbReference type="SAM" id="Phobius"/>
    </source>
</evidence>
<name>A0A1I7WSB3_HETBA</name>
<dbReference type="InterPro" id="IPR001607">
    <property type="entry name" value="Znf_UBP"/>
</dbReference>
<protein>
    <submittedName>
        <fullName evidence="5">UBP-type domain-containing protein</fullName>
    </submittedName>
</protein>
<dbReference type="Gene3D" id="3.30.40.10">
    <property type="entry name" value="Zinc/RING finger domain, C3HC4 (zinc finger)"/>
    <property type="match status" value="1"/>
</dbReference>
<keyword evidence="1" id="KW-0862">Zinc</keyword>
<keyword evidence="2" id="KW-1133">Transmembrane helix</keyword>
<evidence type="ECO:0000259" key="3">
    <source>
        <dbReference type="PROSITE" id="PS50271"/>
    </source>
</evidence>
<proteinExistence type="predicted"/>
<accession>A0A1I7WSB3</accession>
<evidence type="ECO:0000313" key="4">
    <source>
        <dbReference type="Proteomes" id="UP000095283"/>
    </source>
</evidence>
<organism evidence="4 5">
    <name type="scientific">Heterorhabditis bacteriophora</name>
    <name type="common">Entomopathogenic nematode worm</name>
    <dbReference type="NCBI Taxonomy" id="37862"/>
    <lineage>
        <taxon>Eukaryota</taxon>
        <taxon>Metazoa</taxon>
        <taxon>Ecdysozoa</taxon>
        <taxon>Nematoda</taxon>
        <taxon>Chromadorea</taxon>
        <taxon>Rhabditida</taxon>
        <taxon>Rhabditina</taxon>
        <taxon>Rhabditomorpha</taxon>
        <taxon>Strongyloidea</taxon>
        <taxon>Heterorhabditidae</taxon>
        <taxon>Heterorhabditis</taxon>
    </lineage>
</organism>
<sequence length="303" mass="35499">MRCLRDGLDVLINTPDRCGPCGNLFYNNVRGKCLYFTSNYYEYDVTVARFYLRYESTYRCMMGREKVPKEICGKRSSGRDQNENIMHRDICSSEIDEFRKNDTTKKINDSKDCKIGGEDIRSRCPHVISIGDLAKVKIPVAEQAKCSFCENRVPARWICLHVDCLESSVSCVTLCGSKEGERCHACIHYAVRAKQFNNIEHCLLLNLVNSRLYCMCCETEVFREYNQPALPLELFWSYYFCVNANFSPFLLFLCITLYPFIYINRYHVMNSDTLSERLIFNIYMCTVYYKYTKLLLYDNELLI</sequence>
<dbReference type="Proteomes" id="UP000095283">
    <property type="component" value="Unplaced"/>
</dbReference>
<keyword evidence="4" id="KW-1185">Reference proteome</keyword>
<dbReference type="SUPFAM" id="SSF57850">
    <property type="entry name" value="RING/U-box"/>
    <property type="match status" value="1"/>
</dbReference>
<keyword evidence="1" id="KW-0479">Metal-binding</keyword>
<feature type="transmembrane region" description="Helical" evidence="2">
    <location>
        <begin position="236"/>
        <end position="261"/>
    </location>
</feature>
<feature type="domain" description="UBP-type" evidence="3">
    <location>
        <begin position="122"/>
        <end position="240"/>
    </location>
</feature>
<keyword evidence="1" id="KW-0863">Zinc-finger</keyword>
<dbReference type="InterPro" id="IPR013083">
    <property type="entry name" value="Znf_RING/FYVE/PHD"/>
</dbReference>
<dbReference type="PROSITE" id="PS50271">
    <property type="entry name" value="ZF_UBP"/>
    <property type="match status" value="1"/>
</dbReference>